<reference evidence="4 5" key="1">
    <citation type="submission" date="2013-01" db="EMBL/GenBank/DDBJ databases">
        <title>Whole genome shotgun sequence of Gordonia soli NBRC 108243.</title>
        <authorList>
            <person name="Isaki-Nakamura S."/>
            <person name="Hosoyama A."/>
            <person name="Tsuchikane K."/>
            <person name="Ando Y."/>
            <person name="Baba S."/>
            <person name="Ohji S."/>
            <person name="Hamada M."/>
            <person name="Tamura T."/>
            <person name="Yamazoe A."/>
            <person name="Yamazaki S."/>
            <person name="Fujita N."/>
        </authorList>
    </citation>
    <scope>NUCLEOTIDE SEQUENCE [LARGE SCALE GENOMIC DNA]</scope>
    <source>
        <strain evidence="4 5">NBRC 108243</strain>
    </source>
</reference>
<dbReference type="InterPro" id="IPR016181">
    <property type="entry name" value="Acyl_CoA_acyltransferase"/>
</dbReference>
<dbReference type="STRING" id="1223545.GS4_24_00680"/>
<dbReference type="InterPro" id="IPR000182">
    <property type="entry name" value="GNAT_dom"/>
</dbReference>
<dbReference type="Gene3D" id="3.40.630.30">
    <property type="match status" value="1"/>
</dbReference>
<proteinExistence type="predicted"/>
<feature type="domain" description="N-acetyltransferase" evidence="3">
    <location>
        <begin position="17"/>
        <end position="173"/>
    </location>
</feature>
<keyword evidence="2" id="KW-0012">Acyltransferase</keyword>
<comment type="caution">
    <text evidence="4">The sequence shown here is derived from an EMBL/GenBank/DDBJ whole genome shotgun (WGS) entry which is preliminary data.</text>
</comment>
<dbReference type="PANTHER" id="PTHR43420">
    <property type="entry name" value="ACETYLTRANSFERASE"/>
    <property type="match status" value="1"/>
</dbReference>
<organism evidence="4 5">
    <name type="scientific">Gordonia soli NBRC 108243</name>
    <dbReference type="NCBI Taxonomy" id="1223545"/>
    <lineage>
        <taxon>Bacteria</taxon>
        <taxon>Bacillati</taxon>
        <taxon>Actinomycetota</taxon>
        <taxon>Actinomycetes</taxon>
        <taxon>Mycobacteriales</taxon>
        <taxon>Gordoniaceae</taxon>
        <taxon>Gordonia</taxon>
    </lineage>
</organism>
<gene>
    <name evidence="4" type="ORF">GS4_24_00680</name>
</gene>
<dbReference type="Pfam" id="PF00583">
    <property type="entry name" value="Acetyltransf_1"/>
    <property type="match status" value="1"/>
</dbReference>
<dbReference type="eggNOG" id="COG0456">
    <property type="taxonomic scope" value="Bacteria"/>
</dbReference>
<dbReference type="PANTHER" id="PTHR43420:SF12">
    <property type="entry name" value="N-ACETYLTRANSFERASE DOMAIN-CONTAINING PROTEIN"/>
    <property type="match status" value="1"/>
</dbReference>
<dbReference type="GO" id="GO:0016747">
    <property type="term" value="F:acyltransferase activity, transferring groups other than amino-acyl groups"/>
    <property type="evidence" value="ECO:0007669"/>
    <property type="project" value="InterPro"/>
</dbReference>
<sequence length="173" mass="18893">MRAFAPGGMMVDMVDRVRLRPLTAADDTLLATATLENLNWAAPRFTVADVLESPEFAKYTQLSLSRGDFGVVAEADGRAVGVAWALALSARDAGYGFVDDRTPEFSLWVHRTHRDRGIGRRLTAGLLAEATLRTCRVSLSVEAGNSRARHLYESLGFTAVPDRTADGVMLWQP</sequence>
<evidence type="ECO:0000259" key="3">
    <source>
        <dbReference type="PROSITE" id="PS51186"/>
    </source>
</evidence>
<dbReference type="CDD" id="cd04301">
    <property type="entry name" value="NAT_SF"/>
    <property type="match status" value="1"/>
</dbReference>
<evidence type="ECO:0000256" key="1">
    <source>
        <dbReference type="ARBA" id="ARBA00022679"/>
    </source>
</evidence>
<dbReference type="AlphaFoldDB" id="M0QLA3"/>
<dbReference type="PROSITE" id="PS51186">
    <property type="entry name" value="GNAT"/>
    <property type="match status" value="1"/>
</dbReference>
<name>M0QLA3_9ACTN</name>
<evidence type="ECO:0000256" key="2">
    <source>
        <dbReference type="ARBA" id="ARBA00023315"/>
    </source>
</evidence>
<dbReference type="InterPro" id="IPR050680">
    <property type="entry name" value="YpeA/RimI_acetyltransf"/>
</dbReference>
<dbReference type="EMBL" id="BANX01000024">
    <property type="protein sequence ID" value="GAC69420.1"/>
    <property type="molecule type" value="Genomic_DNA"/>
</dbReference>
<keyword evidence="1" id="KW-0808">Transferase</keyword>
<dbReference type="RefSeq" id="WP_007622480.1">
    <property type="nucleotide sequence ID" value="NZ_BANX01000024.1"/>
</dbReference>
<protein>
    <recommendedName>
        <fullName evidence="3">N-acetyltransferase domain-containing protein</fullName>
    </recommendedName>
</protein>
<evidence type="ECO:0000313" key="5">
    <source>
        <dbReference type="Proteomes" id="UP000011666"/>
    </source>
</evidence>
<dbReference type="Proteomes" id="UP000011666">
    <property type="component" value="Unassembled WGS sequence"/>
</dbReference>
<evidence type="ECO:0000313" key="4">
    <source>
        <dbReference type="EMBL" id="GAC69420.1"/>
    </source>
</evidence>
<keyword evidence="5" id="KW-1185">Reference proteome</keyword>
<accession>M0QLA3</accession>
<dbReference type="SUPFAM" id="SSF55729">
    <property type="entry name" value="Acyl-CoA N-acyltransferases (Nat)"/>
    <property type="match status" value="1"/>
</dbReference>